<feature type="region of interest" description="Disordered" evidence="1">
    <location>
        <begin position="58"/>
        <end position="80"/>
    </location>
</feature>
<gene>
    <name evidence="4" type="ORF">TrLO_g1102</name>
</gene>
<reference evidence="5" key="1">
    <citation type="journal article" date="2023" name="Commun. Biol.">
        <title>Genome analysis of Parmales, the sister group of diatoms, reveals the evolutionary specialization of diatoms from phago-mixotrophs to photoautotrophs.</title>
        <authorList>
            <person name="Ban H."/>
            <person name="Sato S."/>
            <person name="Yoshikawa S."/>
            <person name="Yamada K."/>
            <person name="Nakamura Y."/>
            <person name="Ichinomiya M."/>
            <person name="Sato N."/>
            <person name="Blanc-Mathieu R."/>
            <person name="Endo H."/>
            <person name="Kuwata A."/>
            <person name="Ogata H."/>
        </authorList>
    </citation>
    <scope>NUCLEOTIDE SEQUENCE [LARGE SCALE GENOMIC DNA]</scope>
    <source>
        <strain evidence="5">NIES 3700</strain>
    </source>
</reference>
<dbReference type="InterPro" id="IPR014719">
    <property type="entry name" value="Ribosomal_bL12_C/ClpS-like"/>
</dbReference>
<sequence>MLRSFFIVLAFLSCLSSSFLLSPASPPTHAFSRHLTIVNGLASPALKQKTVIKKAAASPGQPAQKAKVAQPQTRGEVETEDAPRYKVLLIGDEEYDEEHVIERMVDVVDDVDKKQSIEIFYAAQKAGKGLVGVYPLEMSEHYVEQFLRSEPMIFTELEKE</sequence>
<feature type="domain" description="Adaptor protein ClpS core" evidence="3">
    <location>
        <begin position="82"/>
        <end position="148"/>
    </location>
</feature>
<dbReference type="GO" id="GO:0030163">
    <property type="term" value="P:protein catabolic process"/>
    <property type="evidence" value="ECO:0007669"/>
    <property type="project" value="InterPro"/>
</dbReference>
<dbReference type="OrthoDB" id="2308at2759"/>
<feature type="signal peptide" evidence="2">
    <location>
        <begin position="1"/>
        <end position="30"/>
    </location>
</feature>
<evidence type="ECO:0000259" key="3">
    <source>
        <dbReference type="Pfam" id="PF02617"/>
    </source>
</evidence>
<evidence type="ECO:0000256" key="1">
    <source>
        <dbReference type="SAM" id="MobiDB-lite"/>
    </source>
</evidence>
<evidence type="ECO:0000313" key="5">
    <source>
        <dbReference type="Proteomes" id="UP001165122"/>
    </source>
</evidence>
<feature type="compositionally biased region" description="Low complexity" evidence="1">
    <location>
        <begin position="61"/>
        <end position="72"/>
    </location>
</feature>
<dbReference type="InterPro" id="IPR003769">
    <property type="entry name" value="ClpS_core"/>
</dbReference>
<accession>A0A9W7FTJ1</accession>
<comment type="caution">
    <text evidence="4">The sequence shown here is derived from an EMBL/GenBank/DDBJ whole genome shotgun (WGS) entry which is preliminary data.</text>
</comment>
<dbReference type="Pfam" id="PF02617">
    <property type="entry name" value="ClpS"/>
    <property type="match status" value="1"/>
</dbReference>
<keyword evidence="5" id="KW-1185">Reference proteome</keyword>
<name>A0A9W7FTJ1_9STRA</name>
<evidence type="ECO:0000313" key="4">
    <source>
        <dbReference type="EMBL" id="GMI17711.1"/>
    </source>
</evidence>
<protein>
    <recommendedName>
        <fullName evidence="3">Adaptor protein ClpS core domain-containing protein</fullName>
    </recommendedName>
</protein>
<dbReference type="Gene3D" id="3.30.1390.10">
    <property type="match status" value="1"/>
</dbReference>
<evidence type="ECO:0000256" key="2">
    <source>
        <dbReference type="SAM" id="SignalP"/>
    </source>
</evidence>
<dbReference type="EMBL" id="BRXW01000303">
    <property type="protein sequence ID" value="GMI17711.1"/>
    <property type="molecule type" value="Genomic_DNA"/>
</dbReference>
<proteinExistence type="predicted"/>
<dbReference type="SUPFAM" id="SSF54736">
    <property type="entry name" value="ClpS-like"/>
    <property type="match status" value="1"/>
</dbReference>
<dbReference type="AlphaFoldDB" id="A0A9W7FTJ1"/>
<keyword evidence="2" id="KW-0732">Signal</keyword>
<organism evidence="4 5">
    <name type="scientific">Triparma laevis f. longispina</name>
    <dbReference type="NCBI Taxonomy" id="1714387"/>
    <lineage>
        <taxon>Eukaryota</taxon>
        <taxon>Sar</taxon>
        <taxon>Stramenopiles</taxon>
        <taxon>Ochrophyta</taxon>
        <taxon>Bolidophyceae</taxon>
        <taxon>Parmales</taxon>
        <taxon>Triparmaceae</taxon>
        <taxon>Triparma</taxon>
    </lineage>
</organism>
<feature type="chain" id="PRO_5040951025" description="Adaptor protein ClpS core domain-containing protein" evidence="2">
    <location>
        <begin position="31"/>
        <end position="160"/>
    </location>
</feature>
<dbReference type="Proteomes" id="UP001165122">
    <property type="component" value="Unassembled WGS sequence"/>
</dbReference>